<comment type="caution">
    <text evidence="1">The sequence shown here is derived from an EMBL/GenBank/DDBJ whole genome shotgun (WGS) entry which is preliminary data.</text>
</comment>
<reference evidence="1 2" key="1">
    <citation type="submission" date="2019-06" db="EMBL/GenBank/DDBJ databases">
        <authorList>
            <person name="Palmer J.M."/>
        </authorList>
    </citation>
    <scope>NUCLEOTIDE SEQUENCE [LARGE SCALE GENOMIC DNA]</scope>
    <source>
        <strain evidence="1 2">TWF703</strain>
    </source>
</reference>
<dbReference type="Proteomes" id="UP000480548">
    <property type="component" value="Unassembled WGS sequence"/>
</dbReference>
<sequence>MVCWKIPCGSYEKEAYGNNKCHGKGYDPYLPVRSLVLQLADYERLLKPIPGLVFPKSPQQAVKKLRLFLRDVIGGGNHAYCGNLGN</sequence>
<name>A0A7C8NZT5_ORBOL</name>
<evidence type="ECO:0000313" key="1">
    <source>
        <dbReference type="EMBL" id="KAF3122300.1"/>
    </source>
</evidence>
<dbReference type="EMBL" id="WIQZ01000122">
    <property type="protein sequence ID" value="KAF3122300.1"/>
    <property type="molecule type" value="Genomic_DNA"/>
</dbReference>
<evidence type="ECO:0000313" key="2">
    <source>
        <dbReference type="Proteomes" id="UP000480548"/>
    </source>
</evidence>
<accession>A0A7C8NZT5</accession>
<organism evidence="1 2">
    <name type="scientific">Orbilia oligospora</name>
    <name type="common">Nematode-trapping fungus</name>
    <name type="synonym">Arthrobotrys oligospora</name>
    <dbReference type="NCBI Taxonomy" id="2813651"/>
    <lineage>
        <taxon>Eukaryota</taxon>
        <taxon>Fungi</taxon>
        <taxon>Dikarya</taxon>
        <taxon>Ascomycota</taxon>
        <taxon>Pezizomycotina</taxon>
        <taxon>Orbiliomycetes</taxon>
        <taxon>Orbiliales</taxon>
        <taxon>Orbiliaceae</taxon>
        <taxon>Orbilia</taxon>
    </lineage>
</organism>
<proteinExistence type="predicted"/>
<dbReference type="AlphaFoldDB" id="A0A7C8NZT5"/>
<protein>
    <submittedName>
        <fullName evidence="1">Uncharacterized protein</fullName>
    </submittedName>
</protein>
<gene>
    <name evidence="1" type="ORF">TWF703_001446</name>
</gene>